<dbReference type="AlphaFoldDB" id="A0ABD5PM13"/>
<dbReference type="Proteomes" id="UP001595898">
    <property type="component" value="Unassembled WGS sequence"/>
</dbReference>
<keyword evidence="3" id="KW-1185">Reference proteome</keyword>
<sequence length="88" mass="9628">MDRGQPLSLTVVERIAEHEGVSPEDLQPPLHYAVDTEALDALFRSSTAEEVSPTVEFPYQGYTVRVEGDGDVSILEPEPATRSEKEAA</sequence>
<evidence type="ECO:0000259" key="1">
    <source>
        <dbReference type="Pfam" id="PF18545"/>
    </source>
</evidence>
<organism evidence="2 3">
    <name type="scientific">Halosolutus amylolyticus</name>
    <dbReference type="NCBI Taxonomy" id="2932267"/>
    <lineage>
        <taxon>Archaea</taxon>
        <taxon>Methanobacteriati</taxon>
        <taxon>Methanobacteriota</taxon>
        <taxon>Stenosarchaea group</taxon>
        <taxon>Halobacteria</taxon>
        <taxon>Halobacteriales</taxon>
        <taxon>Natrialbaceae</taxon>
        <taxon>Halosolutus</taxon>
    </lineage>
</organism>
<protein>
    <submittedName>
        <fullName evidence="2">HalOD1 output domain-containing protein</fullName>
    </submittedName>
</protein>
<gene>
    <name evidence="2" type="ORF">ACFO5R_03870</name>
</gene>
<comment type="caution">
    <text evidence="2">The sequence shown here is derived from an EMBL/GenBank/DDBJ whole genome shotgun (WGS) entry which is preliminary data.</text>
</comment>
<dbReference type="Pfam" id="PF18545">
    <property type="entry name" value="HalOD1"/>
    <property type="match status" value="1"/>
</dbReference>
<dbReference type="RefSeq" id="WP_250139214.1">
    <property type="nucleotide sequence ID" value="NZ_JALIQP010000001.1"/>
</dbReference>
<evidence type="ECO:0000313" key="2">
    <source>
        <dbReference type="EMBL" id="MFC4541066.1"/>
    </source>
</evidence>
<name>A0ABD5PM13_9EURY</name>
<proteinExistence type="predicted"/>
<dbReference type="InterPro" id="IPR040624">
    <property type="entry name" value="HalOD1"/>
</dbReference>
<feature type="domain" description="Halobacterial output" evidence="1">
    <location>
        <begin position="5"/>
        <end position="74"/>
    </location>
</feature>
<accession>A0ABD5PM13</accession>
<evidence type="ECO:0000313" key="3">
    <source>
        <dbReference type="Proteomes" id="UP001595898"/>
    </source>
</evidence>
<reference evidence="2 3" key="1">
    <citation type="journal article" date="2019" name="Int. J. Syst. Evol. Microbiol.">
        <title>The Global Catalogue of Microorganisms (GCM) 10K type strain sequencing project: providing services to taxonomists for standard genome sequencing and annotation.</title>
        <authorList>
            <consortium name="The Broad Institute Genomics Platform"/>
            <consortium name="The Broad Institute Genome Sequencing Center for Infectious Disease"/>
            <person name="Wu L."/>
            <person name="Ma J."/>
        </authorList>
    </citation>
    <scope>NUCLEOTIDE SEQUENCE [LARGE SCALE GENOMIC DNA]</scope>
    <source>
        <strain evidence="2 3">WLHS5</strain>
    </source>
</reference>
<dbReference type="EMBL" id="JBHSFA010000002">
    <property type="protein sequence ID" value="MFC4541066.1"/>
    <property type="molecule type" value="Genomic_DNA"/>
</dbReference>